<sequence>MVAFVNCTSDIAYFARVLGWLEDGDIFGRPTPSRAYSVLEWRLSNPGDFRGYGTLLRTLIVAISLYVYATLFMLHLPSYFRNRASPFLQSSPSKKEDLAVLWATVFCPLLDKWRAVVVLSSLTASAILGMIQASPNLKNDAYGLPLVYFTLVTGMISVLLSSLVLFHVSGREHNDTFMQALRMEMKTCSAFSLWNIWIMVALPSIW</sequence>
<organism evidence="2 3">
    <name type="scientific">Coprinellus micaceus</name>
    <name type="common">Glistening ink-cap mushroom</name>
    <name type="synonym">Coprinus micaceus</name>
    <dbReference type="NCBI Taxonomy" id="71717"/>
    <lineage>
        <taxon>Eukaryota</taxon>
        <taxon>Fungi</taxon>
        <taxon>Dikarya</taxon>
        <taxon>Basidiomycota</taxon>
        <taxon>Agaricomycotina</taxon>
        <taxon>Agaricomycetes</taxon>
        <taxon>Agaricomycetidae</taxon>
        <taxon>Agaricales</taxon>
        <taxon>Agaricineae</taxon>
        <taxon>Psathyrellaceae</taxon>
        <taxon>Coprinellus</taxon>
    </lineage>
</organism>
<evidence type="ECO:0000313" key="3">
    <source>
        <dbReference type="Proteomes" id="UP000298030"/>
    </source>
</evidence>
<feature type="transmembrane region" description="Helical" evidence="1">
    <location>
        <begin position="115"/>
        <end position="134"/>
    </location>
</feature>
<accession>A0A4Y7SVW5</accession>
<comment type="caution">
    <text evidence="2">The sequence shown here is derived from an EMBL/GenBank/DDBJ whole genome shotgun (WGS) entry which is preliminary data.</text>
</comment>
<keyword evidence="1" id="KW-1133">Transmembrane helix</keyword>
<dbReference type="EMBL" id="QPFP01000052">
    <property type="protein sequence ID" value="TEB26013.1"/>
    <property type="molecule type" value="Genomic_DNA"/>
</dbReference>
<feature type="transmembrane region" description="Helical" evidence="1">
    <location>
        <begin position="55"/>
        <end position="74"/>
    </location>
</feature>
<evidence type="ECO:0000256" key="1">
    <source>
        <dbReference type="SAM" id="Phobius"/>
    </source>
</evidence>
<protein>
    <submittedName>
        <fullName evidence="2">Uncharacterized protein</fullName>
    </submittedName>
</protein>
<dbReference type="OrthoDB" id="3037750at2759"/>
<dbReference type="AlphaFoldDB" id="A0A4Y7SVW5"/>
<keyword evidence="3" id="KW-1185">Reference proteome</keyword>
<proteinExistence type="predicted"/>
<dbReference type="STRING" id="71717.A0A4Y7SVW5"/>
<reference evidence="2 3" key="1">
    <citation type="journal article" date="2019" name="Nat. Ecol. Evol.">
        <title>Megaphylogeny resolves global patterns of mushroom evolution.</title>
        <authorList>
            <person name="Varga T."/>
            <person name="Krizsan K."/>
            <person name="Foldi C."/>
            <person name="Dima B."/>
            <person name="Sanchez-Garcia M."/>
            <person name="Sanchez-Ramirez S."/>
            <person name="Szollosi G.J."/>
            <person name="Szarkandi J.G."/>
            <person name="Papp V."/>
            <person name="Albert L."/>
            <person name="Andreopoulos W."/>
            <person name="Angelini C."/>
            <person name="Antonin V."/>
            <person name="Barry K.W."/>
            <person name="Bougher N.L."/>
            <person name="Buchanan P."/>
            <person name="Buyck B."/>
            <person name="Bense V."/>
            <person name="Catcheside P."/>
            <person name="Chovatia M."/>
            <person name="Cooper J."/>
            <person name="Damon W."/>
            <person name="Desjardin D."/>
            <person name="Finy P."/>
            <person name="Geml J."/>
            <person name="Haridas S."/>
            <person name="Hughes K."/>
            <person name="Justo A."/>
            <person name="Karasinski D."/>
            <person name="Kautmanova I."/>
            <person name="Kiss B."/>
            <person name="Kocsube S."/>
            <person name="Kotiranta H."/>
            <person name="LaButti K.M."/>
            <person name="Lechner B.E."/>
            <person name="Liimatainen K."/>
            <person name="Lipzen A."/>
            <person name="Lukacs Z."/>
            <person name="Mihaltcheva S."/>
            <person name="Morgado L.N."/>
            <person name="Niskanen T."/>
            <person name="Noordeloos M.E."/>
            <person name="Ohm R.A."/>
            <person name="Ortiz-Santana B."/>
            <person name="Ovrebo C."/>
            <person name="Racz N."/>
            <person name="Riley R."/>
            <person name="Savchenko A."/>
            <person name="Shiryaev A."/>
            <person name="Soop K."/>
            <person name="Spirin V."/>
            <person name="Szebenyi C."/>
            <person name="Tomsovsky M."/>
            <person name="Tulloss R.E."/>
            <person name="Uehling J."/>
            <person name="Grigoriev I.V."/>
            <person name="Vagvolgyi C."/>
            <person name="Papp T."/>
            <person name="Martin F.M."/>
            <person name="Miettinen O."/>
            <person name="Hibbett D.S."/>
            <person name="Nagy L.G."/>
        </authorList>
    </citation>
    <scope>NUCLEOTIDE SEQUENCE [LARGE SCALE GENOMIC DNA]</scope>
    <source>
        <strain evidence="2 3">FP101781</strain>
    </source>
</reference>
<keyword evidence="1" id="KW-0472">Membrane</keyword>
<name>A0A4Y7SVW5_COPMI</name>
<dbReference type="Proteomes" id="UP000298030">
    <property type="component" value="Unassembled WGS sequence"/>
</dbReference>
<evidence type="ECO:0000313" key="2">
    <source>
        <dbReference type="EMBL" id="TEB26013.1"/>
    </source>
</evidence>
<feature type="transmembrane region" description="Helical" evidence="1">
    <location>
        <begin position="187"/>
        <end position="205"/>
    </location>
</feature>
<keyword evidence="1" id="KW-0812">Transmembrane</keyword>
<feature type="transmembrane region" description="Helical" evidence="1">
    <location>
        <begin position="146"/>
        <end position="166"/>
    </location>
</feature>
<gene>
    <name evidence="2" type="ORF">FA13DRAFT_1126198</name>
</gene>